<evidence type="ECO:0000259" key="3">
    <source>
        <dbReference type="PROSITE" id="PS00028"/>
    </source>
</evidence>
<feature type="compositionally biased region" description="Low complexity" evidence="2">
    <location>
        <begin position="67"/>
        <end position="78"/>
    </location>
</feature>
<reference evidence="5" key="1">
    <citation type="submission" date="2025-08" db="UniProtKB">
        <authorList>
            <consortium name="RefSeq"/>
        </authorList>
    </citation>
    <scope>IDENTIFICATION</scope>
    <source>
        <tissue evidence="5">Total insect</tissue>
    </source>
</reference>
<sequence length="784" mass="87285">MSSSAGMGLLYRRFFDAFKKKDPTLPALTAAAEATEEWKQARAEYPDQGVFEEQINQRIEHYLLEASSSGAGSRNSRSLGANKVSGKSDCTSFLDSASFLDEEKCSSEDELNSSGKRKYTKPSQETSMKRISALEAELTHLSQLKETNGSDDNLESKLRMVRMELEEEKKALSKKERNAQRQKKFRETFKTKIKAACAENPGIAVKLKMRDGPGRPRLEENQPELLKAIVDIAVSGRSDEEKQKADKIRSCKTLDSLHQELLKAGFSISRSATYLRLQPQNSNTREGKRHVATVPVTLNDAKEQQKGHPDQDFCATTLNYLDSLAAILGPKEVFYLAQDHRARVSLGMTAPCKQAPLLMRMEYNVCFPDTQSIIADQQKLIPSMYGGIVINAQSMGDTQGVTFSGPTYVAIRMGSQGFPSADAHATDFDRLVHLDNFRAIAKDENGALKPVVILAVNGGPDESARNPKQISFAIKHFRDYDLDALFLVNDAPGQSALNRVERRLATLSHQLTDLVIPHDRCGSHLDDEGRTTNKELEAENFACASRILAEVWNSTVIDSHAVVAEQISGPQWCAQLEENADWYCRHVRESQYFLQIVKCGNPDCCGILRSSLRCILPEGFLPPPCKLWQSSSGLVATERGNHAKFCPLFLRLSLQINPSTKCFTKTPYDYFCPTVVPHLADKTCSMCGLYFASKKGVAKHKELVHGMFPEPIAKIQPACVLARRGKELLCLFRDEQSGAEDAEWFDEDDVDTDVKLSMDSDSPSHIPIVGSTMDWLSSPWSNFM</sequence>
<evidence type="ECO:0000313" key="4">
    <source>
        <dbReference type="Proteomes" id="UP000515158"/>
    </source>
</evidence>
<gene>
    <name evidence="5" type="primary">LOC117650590</name>
</gene>
<feature type="region of interest" description="Disordered" evidence="2">
    <location>
        <begin position="105"/>
        <end position="128"/>
    </location>
</feature>
<accession>A0A6P8ZY28</accession>
<dbReference type="AlphaFoldDB" id="A0A6P8ZY28"/>
<dbReference type="PROSITE" id="PS00028">
    <property type="entry name" value="ZINC_FINGER_C2H2_1"/>
    <property type="match status" value="1"/>
</dbReference>
<feature type="domain" description="C2H2-type" evidence="3">
    <location>
        <begin position="684"/>
        <end position="705"/>
    </location>
</feature>
<feature type="coiled-coil region" evidence="1">
    <location>
        <begin position="151"/>
        <end position="182"/>
    </location>
</feature>
<dbReference type="InterPro" id="IPR013087">
    <property type="entry name" value="Znf_C2H2_type"/>
</dbReference>
<dbReference type="Proteomes" id="UP000515158">
    <property type="component" value="Unplaced"/>
</dbReference>
<proteinExistence type="predicted"/>
<dbReference type="OrthoDB" id="2433005at2759"/>
<dbReference type="GeneID" id="117650590"/>
<keyword evidence="1" id="KW-0175">Coiled coil</keyword>
<evidence type="ECO:0000313" key="5">
    <source>
        <dbReference type="RefSeq" id="XP_034250010.1"/>
    </source>
</evidence>
<evidence type="ECO:0000256" key="1">
    <source>
        <dbReference type="SAM" id="Coils"/>
    </source>
</evidence>
<dbReference type="KEGG" id="tpal:117650590"/>
<name>A0A6P8ZY28_THRPL</name>
<dbReference type="PANTHER" id="PTHR46954">
    <property type="entry name" value="C2H2-TYPE DOMAIN-CONTAINING PROTEIN"/>
    <property type="match status" value="1"/>
</dbReference>
<dbReference type="RefSeq" id="XP_034250010.1">
    <property type="nucleotide sequence ID" value="XM_034394119.1"/>
</dbReference>
<keyword evidence="4" id="KW-1185">Reference proteome</keyword>
<dbReference type="PANTHER" id="PTHR46954:SF1">
    <property type="entry name" value="C2H2-TYPE DOMAIN-CONTAINING PROTEIN"/>
    <property type="match status" value="1"/>
</dbReference>
<dbReference type="InParanoid" id="A0A6P8ZY28"/>
<evidence type="ECO:0000256" key="2">
    <source>
        <dbReference type="SAM" id="MobiDB-lite"/>
    </source>
</evidence>
<organism evidence="5">
    <name type="scientific">Thrips palmi</name>
    <name type="common">Melon thrips</name>
    <dbReference type="NCBI Taxonomy" id="161013"/>
    <lineage>
        <taxon>Eukaryota</taxon>
        <taxon>Metazoa</taxon>
        <taxon>Ecdysozoa</taxon>
        <taxon>Arthropoda</taxon>
        <taxon>Hexapoda</taxon>
        <taxon>Insecta</taxon>
        <taxon>Pterygota</taxon>
        <taxon>Neoptera</taxon>
        <taxon>Paraneoptera</taxon>
        <taxon>Thysanoptera</taxon>
        <taxon>Terebrantia</taxon>
        <taxon>Thripoidea</taxon>
        <taxon>Thripidae</taxon>
        <taxon>Thrips</taxon>
    </lineage>
</organism>
<protein>
    <submittedName>
        <fullName evidence="5">Uncharacterized protein LOC117650590</fullName>
    </submittedName>
</protein>
<feature type="region of interest" description="Disordered" evidence="2">
    <location>
        <begin position="67"/>
        <end position="87"/>
    </location>
</feature>